<dbReference type="Pfam" id="PF14560">
    <property type="entry name" value="Ubiquitin_2"/>
    <property type="match status" value="1"/>
</dbReference>
<comment type="similarity">
    <text evidence="3">Belongs to the PPP phosphatase family. PP-1 subfamily.</text>
</comment>
<keyword evidence="16" id="KW-1185">Reference proteome</keyword>
<dbReference type="Proteomes" id="UP000326396">
    <property type="component" value="Linkage Group LG2"/>
</dbReference>
<evidence type="ECO:0000256" key="1">
    <source>
        <dbReference type="ARBA" id="ARBA00001936"/>
    </source>
</evidence>
<evidence type="ECO:0000256" key="10">
    <source>
        <dbReference type="ARBA" id="ARBA00025779"/>
    </source>
</evidence>
<dbReference type="PROSITE" id="PS00125">
    <property type="entry name" value="SER_THR_PHOSPHATASE"/>
    <property type="match status" value="1"/>
</dbReference>
<dbReference type="SMART" id="SM00156">
    <property type="entry name" value="PP2Ac"/>
    <property type="match status" value="1"/>
</dbReference>
<dbReference type="InterPro" id="IPR000626">
    <property type="entry name" value="Ubiquitin-like_dom"/>
</dbReference>
<gene>
    <name evidence="15" type="ORF">E3N88_21594</name>
</gene>
<dbReference type="InterPro" id="IPR006186">
    <property type="entry name" value="Ser/Thr-sp_prot-phosphatase"/>
</dbReference>
<keyword evidence="9" id="KW-0464">Manganese</keyword>
<dbReference type="GO" id="GO:0005634">
    <property type="term" value="C:nucleus"/>
    <property type="evidence" value="ECO:0007669"/>
    <property type="project" value="TreeGrafter"/>
</dbReference>
<dbReference type="GO" id="GO:0046872">
    <property type="term" value="F:metal ion binding"/>
    <property type="evidence" value="ECO:0007669"/>
    <property type="project" value="UniProtKB-KW"/>
</dbReference>
<proteinExistence type="inferred from homology"/>
<evidence type="ECO:0000256" key="11">
    <source>
        <dbReference type="ARBA" id="ARBA00047761"/>
    </source>
</evidence>
<dbReference type="SMART" id="SM01052">
    <property type="entry name" value="CAP_GLY"/>
    <property type="match status" value="1"/>
</dbReference>
<dbReference type="FunFam" id="2.30.30.190:FF:000013">
    <property type="entry name" value="Tubulin-folding cofactor B"/>
    <property type="match status" value="1"/>
</dbReference>
<evidence type="ECO:0000259" key="14">
    <source>
        <dbReference type="PROSITE" id="PS50245"/>
    </source>
</evidence>
<dbReference type="Gene3D" id="3.60.21.10">
    <property type="match status" value="1"/>
</dbReference>
<dbReference type="GO" id="GO:0043014">
    <property type="term" value="F:alpha-tubulin binding"/>
    <property type="evidence" value="ECO:0007669"/>
    <property type="project" value="InterPro"/>
</dbReference>
<dbReference type="CDD" id="cd01789">
    <property type="entry name" value="Ubl_TBCB"/>
    <property type="match status" value="1"/>
</dbReference>
<dbReference type="PRINTS" id="PR00114">
    <property type="entry name" value="STPHPHTASE"/>
</dbReference>
<comment type="subcellular location">
    <subcellularLocation>
        <location evidence="2">Cytoplasm</location>
    </subcellularLocation>
</comment>
<dbReference type="PANTHER" id="PTHR11668">
    <property type="entry name" value="SERINE/THREONINE PROTEIN PHOSPHATASE"/>
    <property type="match status" value="1"/>
</dbReference>
<protein>
    <recommendedName>
        <fullName evidence="13">Serine/threonine-protein phosphatase</fullName>
        <ecNumber evidence="13">3.1.3.16</ecNumber>
    </recommendedName>
</protein>
<name>A0A5N6N9D7_9ASTR</name>
<dbReference type="PROSITE" id="PS50245">
    <property type="entry name" value="CAP_GLY_2"/>
    <property type="match status" value="1"/>
</dbReference>
<evidence type="ECO:0000313" key="15">
    <source>
        <dbReference type="EMBL" id="KAD4583993.1"/>
    </source>
</evidence>
<dbReference type="Pfam" id="PF00149">
    <property type="entry name" value="Metallophos"/>
    <property type="match status" value="1"/>
</dbReference>
<evidence type="ECO:0000313" key="16">
    <source>
        <dbReference type="Proteomes" id="UP000326396"/>
    </source>
</evidence>
<dbReference type="Pfam" id="PF01302">
    <property type="entry name" value="CAP_GLY"/>
    <property type="match status" value="1"/>
</dbReference>
<keyword evidence="4" id="KW-0963">Cytoplasm</keyword>
<evidence type="ECO:0000256" key="7">
    <source>
        <dbReference type="ARBA" id="ARBA00022912"/>
    </source>
</evidence>
<dbReference type="EMBL" id="SZYD01000012">
    <property type="protein sequence ID" value="KAD4583993.1"/>
    <property type="molecule type" value="Genomic_DNA"/>
</dbReference>
<keyword evidence="6 13" id="KW-0378">Hydrolase</keyword>
<keyword evidence="8" id="KW-0143">Chaperone</keyword>
<dbReference type="Gene3D" id="3.10.20.90">
    <property type="entry name" value="Phosphatidylinositol 3-kinase Catalytic Subunit, Chain A, domain 1"/>
    <property type="match status" value="1"/>
</dbReference>
<dbReference type="InterPro" id="IPR029071">
    <property type="entry name" value="Ubiquitin-like_domsf"/>
</dbReference>
<comment type="catalytic activity">
    <reaction evidence="12 13">
        <text>O-phospho-L-threonyl-[protein] + H2O = L-threonyl-[protein] + phosphate</text>
        <dbReference type="Rhea" id="RHEA:47004"/>
        <dbReference type="Rhea" id="RHEA-COMP:11060"/>
        <dbReference type="Rhea" id="RHEA-COMP:11605"/>
        <dbReference type="ChEBI" id="CHEBI:15377"/>
        <dbReference type="ChEBI" id="CHEBI:30013"/>
        <dbReference type="ChEBI" id="CHEBI:43474"/>
        <dbReference type="ChEBI" id="CHEBI:61977"/>
        <dbReference type="EC" id="3.1.3.16"/>
    </reaction>
</comment>
<accession>A0A5N6N9D7</accession>
<dbReference type="CDD" id="cd07414">
    <property type="entry name" value="MPP_PP1_PPKL"/>
    <property type="match status" value="1"/>
</dbReference>
<organism evidence="15 16">
    <name type="scientific">Mikania micrantha</name>
    <name type="common">bitter vine</name>
    <dbReference type="NCBI Taxonomy" id="192012"/>
    <lineage>
        <taxon>Eukaryota</taxon>
        <taxon>Viridiplantae</taxon>
        <taxon>Streptophyta</taxon>
        <taxon>Embryophyta</taxon>
        <taxon>Tracheophyta</taxon>
        <taxon>Spermatophyta</taxon>
        <taxon>Magnoliopsida</taxon>
        <taxon>eudicotyledons</taxon>
        <taxon>Gunneridae</taxon>
        <taxon>Pentapetalae</taxon>
        <taxon>asterids</taxon>
        <taxon>campanulids</taxon>
        <taxon>Asterales</taxon>
        <taxon>Asteraceae</taxon>
        <taxon>Asteroideae</taxon>
        <taxon>Heliantheae alliance</taxon>
        <taxon>Eupatorieae</taxon>
        <taxon>Mikania</taxon>
    </lineage>
</organism>
<evidence type="ECO:0000256" key="3">
    <source>
        <dbReference type="ARBA" id="ARBA00005333"/>
    </source>
</evidence>
<dbReference type="SUPFAM" id="SSF74924">
    <property type="entry name" value="Cap-Gly domain"/>
    <property type="match status" value="1"/>
</dbReference>
<evidence type="ECO:0000256" key="13">
    <source>
        <dbReference type="RuleBase" id="RU004273"/>
    </source>
</evidence>
<comment type="similarity">
    <text evidence="10">Belongs to the TBCB family.</text>
</comment>
<dbReference type="InterPro" id="IPR045172">
    <property type="entry name" value="TBCB_Ubl"/>
</dbReference>
<dbReference type="InterPro" id="IPR000938">
    <property type="entry name" value="CAP-Gly_domain"/>
</dbReference>
<keyword evidence="7" id="KW-0904">Protein phosphatase</keyword>
<comment type="catalytic activity">
    <reaction evidence="11">
        <text>O-phospho-L-seryl-[protein] + H2O = L-seryl-[protein] + phosphate</text>
        <dbReference type="Rhea" id="RHEA:20629"/>
        <dbReference type="Rhea" id="RHEA-COMP:9863"/>
        <dbReference type="Rhea" id="RHEA-COMP:11604"/>
        <dbReference type="ChEBI" id="CHEBI:15377"/>
        <dbReference type="ChEBI" id="CHEBI:29999"/>
        <dbReference type="ChEBI" id="CHEBI:43474"/>
        <dbReference type="ChEBI" id="CHEBI:83421"/>
        <dbReference type="EC" id="3.1.3.16"/>
    </reaction>
</comment>
<dbReference type="Gene3D" id="2.30.30.190">
    <property type="entry name" value="CAP Gly-rich-like domain"/>
    <property type="match status" value="1"/>
</dbReference>
<dbReference type="GO" id="GO:0007021">
    <property type="term" value="P:tubulin complex assembly"/>
    <property type="evidence" value="ECO:0007669"/>
    <property type="project" value="InterPro"/>
</dbReference>
<evidence type="ECO:0000256" key="5">
    <source>
        <dbReference type="ARBA" id="ARBA00022723"/>
    </source>
</evidence>
<dbReference type="Pfam" id="PF16891">
    <property type="entry name" value="STPPase_N"/>
    <property type="match status" value="1"/>
</dbReference>
<dbReference type="InterPro" id="IPR004843">
    <property type="entry name" value="Calcineurin-like_PHP"/>
</dbReference>
<evidence type="ECO:0000256" key="8">
    <source>
        <dbReference type="ARBA" id="ARBA00023186"/>
    </source>
</evidence>
<dbReference type="PANTHER" id="PTHR11668:SF300">
    <property type="entry name" value="SERINE_THREONINE-PROTEIN PHOSPHATASE"/>
    <property type="match status" value="1"/>
</dbReference>
<dbReference type="EC" id="3.1.3.16" evidence="13"/>
<evidence type="ECO:0000256" key="6">
    <source>
        <dbReference type="ARBA" id="ARBA00022801"/>
    </source>
</evidence>
<evidence type="ECO:0000256" key="9">
    <source>
        <dbReference type="ARBA" id="ARBA00023211"/>
    </source>
</evidence>
<sequence length="598" mass="67966">MPFCKLRRDSKIKEEKLRKKEKETRKRNVEDETIEKMERSVLDSIIRRLLEVKGRPGKQVQLAEPEIKQLCVVSREIFLKQPNLLELEAPIKICGDIHGQYSDLLRLFEYGGFPSRSNYLFLGDYVDRGKQSLESICLLLAYKIKFPNNFFLLRGNHECASINRIYGFYDECKRRFNVKLWKIFSDCFNCLPVAALIDEKILCMHGGLSPDLNNLDQIRNLRRPTDVPDSGLLCDLLWSDPCKEVAGWGMNDRGVSYTFGADVVTQFLQKLDLDLVCRAHQVVEDGYEFFANRQLVTVFSAPNYCGEFDNAGAMMSIDETLMCSFQILKPAEKKSKFNSGISFFGSTTAAKTGIKETMASRLQLPEDDSVLLRVTHSNLKTFSSDVRFSLESTVEAVKEKLWKRCGTAVTSMRLELYDDTSAKVADITDNTRPFGFYSPLDGYRLHIIDLDPSSVTSGGWLEDTSLVEKYKISDEAYDKLDGTYRKFKEKLGPRSTAQGSKMGDDYMEDISENIKVGDRCQVEPGEKRGAVKFVGRAEALGPGFWIGIQYDEPLGKHDGLVKGTRFFECPPLHGAMVRPDKVKVGDYPERDPFEDEEI</sequence>
<keyword evidence="5" id="KW-0479">Metal-binding</keyword>
<dbReference type="InterPro" id="IPR050341">
    <property type="entry name" value="PP1_catalytic_subunit"/>
</dbReference>
<comment type="caution">
    <text evidence="15">The sequence shown here is derived from an EMBL/GenBank/DDBJ whole genome shotgun (WGS) entry which is preliminary data.</text>
</comment>
<evidence type="ECO:0000256" key="12">
    <source>
        <dbReference type="ARBA" id="ARBA00048336"/>
    </source>
</evidence>
<dbReference type="GO" id="GO:0007023">
    <property type="term" value="P:post-chaperonin tubulin folding pathway"/>
    <property type="evidence" value="ECO:0007669"/>
    <property type="project" value="InterPro"/>
</dbReference>
<dbReference type="InterPro" id="IPR029052">
    <property type="entry name" value="Metallo-depent_PP-like"/>
</dbReference>
<reference evidence="15 16" key="1">
    <citation type="submission" date="2019-05" db="EMBL/GenBank/DDBJ databases">
        <title>Mikania micrantha, genome provides insights into the molecular mechanism of rapid growth.</title>
        <authorList>
            <person name="Liu B."/>
        </authorList>
    </citation>
    <scope>NUCLEOTIDE SEQUENCE [LARGE SCALE GENOMIC DNA]</scope>
    <source>
        <strain evidence="15">NLD-2019</strain>
        <tissue evidence="15">Leaf</tissue>
    </source>
</reference>
<evidence type="ECO:0000256" key="2">
    <source>
        <dbReference type="ARBA" id="ARBA00004496"/>
    </source>
</evidence>
<dbReference type="FunFam" id="3.60.21.10:FF:000212">
    <property type="entry name" value="Serine/threonine-protein phosphatase"/>
    <property type="match status" value="1"/>
</dbReference>
<dbReference type="GO" id="GO:0005829">
    <property type="term" value="C:cytosol"/>
    <property type="evidence" value="ECO:0007669"/>
    <property type="project" value="UniProtKB-ARBA"/>
</dbReference>
<dbReference type="InterPro" id="IPR031675">
    <property type="entry name" value="STPPase_N"/>
</dbReference>
<comment type="cofactor">
    <cofactor evidence="1">
        <name>Mn(2+)</name>
        <dbReference type="ChEBI" id="CHEBI:29035"/>
    </cofactor>
</comment>
<dbReference type="InterPro" id="IPR036859">
    <property type="entry name" value="CAP-Gly_dom_sf"/>
</dbReference>
<dbReference type="SUPFAM" id="SSF56300">
    <property type="entry name" value="Metallo-dependent phosphatases"/>
    <property type="match status" value="1"/>
</dbReference>
<dbReference type="GO" id="GO:0004722">
    <property type="term" value="F:protein serine/threonine phosphatase activity"/>
    <property type="evidence" value="ECO:0007669"/>
    <property type="project" value="UniProtKB-EC"/>
</dbReference>
<evidence type="ECO:0000256" key="4">
    <source>
        <dbReference type="ARBA" id="ARBA00022490"/>
    </source>
</evidence>
<dbReference type="SUPFAM" id="SSF54236">
    <property type="entry name" value="Ubiquitin-like"/>
    <property type="match status" value="1"/>
</dbReference>
<dbReference type="OrthoDB" id="1930084at2759"/>
<feature type="domain" description="CAP-Gly" evidence="14">
    <location>
        <begin position="536"/>
        <end position="578"/>
    </location>
</feature>
<dbReference type="AlphaFoldDB" id="A0A5N6N9D7"/>